<sequence>MAVLRHMSFEKMGRTARRPVAASVSSEPNPVTIVFVVQLTAIAYDARYRQRKGSLPERPWTGRLGGFRPWTSVTSVTATTAVKTDGGDDMNLKKALLLRVDTADNNREKRWCLHLHTERSSQMHERLCPNVSGLIPWVPAPISSLSIRPDEQTMDERCNWRREQTAVGTVTSATPAAPTVSASGRHNITAKILGASQLGVGDLQTPCTALDLRHPANPLCIGMLHDGPKNKETPLGAECGQLYFGGRLAALCHWLPPQERTAAHMASAHTLQGLANHHARRICPEVVVVTLYYCNRRADITAINLSAPHLGGCITGQLGLRVAVWQQSTSQSIRLGTAVELQK</sequence>
<protein>
    <submittedName>
        <fullName evidence="1">Uncharacterized protein</fullName>
    </submittedName>
</protein>
<accession>A0A8H6NP86</accession>
<dbReference type="Proteomes" id="UP000654918">
    <property type="component" value="Unassembled WGS sequence"/>
</dbReference>
<dbReference type="AlphaFoldDB" id="A0A8H6NP86"/>
<evidence type="ECO:0000313" key="2">
    <source>
        <dbReference type="Proteomes" id="UP000654918"/>
    </source>
</evidence>
<reference evidence="1" key="1">
    <citation type="journal article" date="2020" name="Phytopathology">
        <title>Genome Sequence Resources of Colletotrichum truncatum, C. plurivorum, C. musicola, and C. sojae: Four Species Pathogenic to Soybean (Glycine max).</title>
        <authorList>
            <person name="Rogerio F."/>
            <person name="Boufleur T.R."/>
            <person name="Ciampi-Guillardi M."/>
            <person name="Sukno S.A."/>
            <person name="Thon M.R."/>
            <person name="Massola Junior N.S."/>
            <person name="Baroncelli R."/>
        </authorList>
    </citation>
    <scope>NUCLEOTIDE SEQUENCE</scope>
    <source>
        <strain evidence="1">LFN00145</strain>
    </source>
</reference>
<proteinExistence type="predicted"/>
<evidence type="ECO:0000313" key="1">
    <source>
        <dbReference type="EMBL" id="KAF6840042.1"/>
    </source>
</evidence>
<dbReference type="EMBL" id="WIGO01000009">
    <property type="protein sequence ID" value="KAF6840042.1"/>
    <property type="molecule type" value="Genomic_DNA"/>
</dbReference>
<organism evidence="1 2">
    <name type="scientific">Colletotrichum plurivorum</name>
    <dbReference type="NCBI Taxonomy" id="2175906"/>
    <lineage>
        <taxon>Eukaryota</taxon>
        <taxon>Fungi</taxon>
        <taxon>Dikarya</taxon>
        <taxon>Ascomycota</taxon>
        <taxon>Pezizomycotina</taxon>
        <taxon>Sordariomycetes</taxon>
        <taxon>Hypocreomycetidae</taxon>
        <taxon>Glomerellales</taxon>
        <taxon>Glomerellaceae</taxon>
        <taxon>Colletotrichum</taxon>
        <taxon>Colletotrichum orchidearum species complex</taxon>
    </lineage>
</organism>
<gene>
    <name evidence="1" type="ORF">CPLU01_01357</name>
</gene>
<name>A0A8H6NP86_9PEZI</name>
<comment type="caution">
    <text evidence="1">The sequence shown here is derived from an EMBL/GenBank/DDBJ whole genome shotgun (WGS) entry which is preliminary data.</text>
</comment>
<keyword evidence="2" id="KW-1185">Reference proteome</keyword>